<evidence type="ECO:0000256" key="7">
    <source>
        <dbReference type="ARBA" id="ARBA00023242"/>
    </source>
</evidence>
<evidence type="ECO:0000256" key="3">
    <source>
        <dbReference type="ARBA" id="ARBA00022723"/>
    </source>
</evidence>
<evidence type="ECO:0000256" key="5">
    <source>
        <dbReference type="ARBA" id="ARBA00022833"/>
    </source>
</evidence>
<name>M2YJC0_DOTSN</name>
<evidence type="ECO:0000256" key="2">
    <source>
        <dbReference type="ARBA" id="ARBA00022478"/>
    </source>
</evidence>
<dbReference type="PROSITE" id="PS01030">
    <property type="entry name" value="RNA_POL_M_15KD"/>
    <property type="match status" value="1"/>
</dbReference>
<evidence type="ECO:0000259" key="11">
    <source>
        <dbReference type="PROSITE" id="PS51133"/>
    </source>
</evidence>
<dbReference type="HOGENOM" id="CLU_093932_1_1_1"/>
<reference evidence="12 13" key="2">
    <citation type="journal article" date="2012" name="PLoS Pathog.">
        <title>Diverse lifestyles and strategies of plant pathogenesis encoded in the genomes of eighteen Dothideomycetes fungi.</title>
        <authorList>
            <person name="Ohm R.A."/>
            <person name="Feau N."/>
            <person name="Henrissat B."/>
            <person name="Schoch C.L."/>
            <person name="Horwitz B.A."/>
            <person name="Barry K.W."/>
            <person name="Condon B.J."/>
            <person name="Copeland A.C."/>
            <person name="Dhillon B."/>
            <person name="Glaser F."/>
            <person name="Hesse C.N."/>
            <person name="Kosti I."/>
            <person name="LaButti K."/>
            <person name="Lindquist E.A."/>
            <person name="Lucas S."/>
            <person name="Salamov A.A."/>
            <person name="Bradshaw R.E."/>
            <person name="Ciuffetti L."/>
            <person name="Hamelin R.C."/>
            <person name="Kema G.H.J."/>
            <person name="Lawrence C."/>
            <person name="Scott J.A."/>
            <person name="Spatafora J.W."/>
            <person name="Turgeon B.G."/>
            <person name="de Wit P.J.G.M."/>
            <person name="Zhong S."/>
            <person name="Goodwin S.B."/>
            <person name="Grigoriev I.V."/>
        </authorList>
    </citation>
    <scope>NUCLEOTIDE SEQUENCE [LARGE SCALE GENOMIC DNA]</scope>
    <source>
        <strain evidence="13">NZE10 / CBS 128990</strain>
    </source>
</reference>
<dbReference type="STRING" id="675120.M2YJC0"/>
<feature type="binding site" evidence="9">
    <location>
        <position position="32"/>
    </location>
    <ligand>
        <name>Zn(2+)</name>
        <dbReference type="ChEBI" id="CHEBI:29105"/>
        <label>1</label>
    </ligand>
</feature>
<dbReference type="OrthoDB" id="10056816at2759"/>
<comment type="subcellular location">
    <subcellularLocation>
        <location evidence="1">Nucleus</location>
        <location evidence="1">Nucleolus</location>
    </subcellularLocation>
</comment>
<comment type="similarity">
    <text evidence="8">Belongs to the archaeal rpoM/eukaryotic RPA12/RPB9/RPC11 RNA polymerase family.</text>
</comment>
<evidence type="ECO:0000256" key="4">
    <source>
        <dbReference type="ARBA" id="ARBA00022771"/>
    </source>
</evidence>
<feature type="binding site" evidence="9">
    <location>
        <position position="114"/>
    </location>
    <ligand>
        <name>Zn(2+)</name>
        <dbReference type="ChEBI" id="CHEBI:29105"/>
        <label>2</label>
    </ligand>
</feature>
<evidence type="ECO:0000313" key="12">
    <source>
        <dbReference type="EMBL" id="EME39016.1"/>
    </source>
</evidence>
<evidence type="ECO:0000256" key="9">
    <source>
        <dbReference type="PIRSR" id="PIRSR005586-1"/>
    </source>
</evidence>
<evidence type="ECO:0000256" key="8">
    <source>
        <dbReference type="PIRNR" id="PIRNR005586"/>
    </source>
</evidence>
<dbReference type="EMBL" id="KB446546">
    <property type="protein sequence ID" value="EME39016.1"/>
    <property type="molecule type" value="Genomic_DNA"/>
</dbReference>
<feature type="binding site" evidence="9">
    <location>
        <position position="111"/>
    </location>
    <ligand>
        <name>Zn(2+)</name>
        <dbReference type="ChEBI" id="CHEBI:29105"/>
        <label>2</label>
    </ligand>
</feature>
<dbReference type="GO" id="GO:0003676">
    <property type="term" value="F:nucleic acid binding"/>
    <property type="evidence" value="ECO:0007669"/>
    <property type="project" value="InterPro"/>
</dbReference>
<feature type="zinc finger region" description="C4-type" evidence="10">
    <location>
        <begin position="10"/>
        <end position="32"/>
    </location>
</feature>
<reference evidence="13" key="1">
    <citation type="journal article" date="2012" name="PLoS Genet.">
        <title>The genomes of the fungal plant pathogens Cladosporium fulvum and Dothistroma septosporum reveal adaptation to different hosts and lifestyles but also signatures of common ancestry.</title>
        <authorList>
            <person name="de Wit P.J.G.M."/>
            <person name="van der Burgt A."/>
            <person name="Oekmen B."/>
            <person name="Stergiopoulos I."/>
            <person name="Abd-Elsalam K.A."/>
            <person name="Aerts A.L."/>
            <person name="Bahkali A.H."/>
            <person name="Beenen H.G."/>
            <person name="Chettri P."/>
            <person name="Cox M.P."/>
            <person name="Datema E."/>
            <person name="de Vries R.P."/>
            <person name="Dhillon B."/>
            <person name="Ganley A.R."/>
            <person name="Griffiths S.A."/>
            <person name="Guo Y."/>
            <person name="Hamelin R.C."/>
            <person name="Henrissat B."/>
            <person name="Kabir M.S."/>
            <person name="Jashni M.K."/>
            <person name="Kema G."/>
            <person name="Klaubauf S."/>
            <person name="Lapidus A."/>
            <person name="Levasseur A."/>
            <person name="Lindquist E."/>
            <person name="Mehrabi R."/>
            <person name="Ohm R.A."/>
            <person name="Owen T.J."/>
            <person name="Salamov A."/>
            <person name="Schwelm A."/>
            <person name="Schijlen E."/>
            <person name="Sun H."/>
            <person name="van den Burg H.A."/>
            <person name="van Ham R.C.H.J."/>
            <person name="Zhang S."/>
            <person name="Goodwin S.B."/>
            <person name="Grigoriev I.V."/>
            <person name="Collemare J."/>
            <person name="Bradshaw R.E."/>
        </authorList>
    </citation>
    <scope>NUCLEOTIDE SEQUENCE [LARGE SCALE GENOMIC DNA]</scope>
    <source>
        <strain evidence="13">NZE10 / CBS 128990</strain>
    </source>
</reference>
<keyword evidence="3 9" id="KW-0479">Metal-binding</keyword>
<feature type="binding site" evidence="9">
    <location>
        <position position="86"/>
    </location>
    <ligand>
        <name>Zn(2+)</name>
        <dbReference type="ChEBI" id="CHEBI:29105"/>
        <label>2</label>
    </ligand>
</feature>
<feature type="domain" description="TFIIS-type" evidence="11">
    <location>
        <begin position="79"/>
        <end position="119"/>
    </location>
</feature>
<dbReference type="Proteomes" id="UP000016933">
    <property type="component" value="Unassembled WGS sequence"/>
</dbReference>
<proteinExistence type="inferred from homology"/>
<keyword evidence="4 10" id="KW-0863">Zinc-finger</keyword>
<dbReference type="CDD" id="cd10507">
    <property type="entry name" value="Zn-ribbon_RPA12"/>
    <property type="match status" value="1"/>
</dbReference>
<dbReference type="PROSITE" id="PS51133">
    <property type="entry name" value="ZF_TFIIS_2"/>
    <property type="match status" value="1"/>
</dbReference>
<protein>
    <recommendedName>
        <fullName evidence="8">DNA-directed RNA polymerase subunit</fullName>
    </recommendedName>
</protein>
<evidence type="ECO:0000256" key="6">
    <source>
        <dbReference type="ARBA" id="ARBA00023163"/>
    </source>
</evidence>
<keyword evidence="7 8" id="KW-0539">Nucleus</keyword>
<dbReference type="eggNOG" id="KOG2907">
    <property type="taxonomic scope" value="Eukaryota"/>
</dbReference>
<dbReference type="AlphaFoldDB" id="M2YJC0"/>
<keyword evidence="2 8" id="KW-0240">DNA-directed RNA polymerase</keyword>
<dbReference type="PROSITE" id="PS00466">
    <property type="entry name" value="ZF_TFIIS_1"/>
    <property type="match status" value="1"/>
</dbReference>
<comment type="function">
    <text evidence="8">DNA-dependent RNA polymerase catalyzes the transcription of DNA into RNA using the four ribonucleoside triphosphates as substrates.</text>
</comment>
<evidence type="ECO:0000256" key="1">
    <source>
        <dbReference type="ARBA" id="ARBA00004604"/>
    </source>
</evidence>
<dbReference type="GO" id="GO:0003899">
    <property type="term" value="F:DNA-directed RNA polymerase activity"/>
    <property type="evidence" value="ECO:0007669"/>
    <property type="project" value="InterPro"/>
</dbReference>
<organism evidence="12 13">
    <name type="scientific">Dothistroma septosporum (strain NZE10 / CBS 128990)</name>
    <name type="common">Red band needle blight fungus</name>
    <name type="synonym">Mycosphaerella pini</name>
    <dbReference type="NCBI Taxonomy" id="675120"/>
    <lineage>
        <taxon>Eukaryota</taxon>
        <taxon>Fungi</taxon>
        <taxon>Dikarya</taxon>
        <taxon>Ascomycota</taxon>
        <taxon>Pezizomycotina</taxon>
        <taxon>Dothideomycetes</taxon>
        <taxon>Dothideomycetidae</taxon>
        <taxon>Mycosphaerellales</taxon>
        <taxon>Mycosphaerellaceae</taxon>
        <taxon>Dothistroma</taxon>
    </lineage>
</organism>
<feature type="binding site" evidence="9">
    <location>
        <position position="13"/>
    </location>
    <ligand>
        <name>Zn(2+)</name>
        <dbReference type="ChEBI" id="CHEBI:29105"/>
        <label>1</label>
    </ligand>
</feature>
<evidence type="ECO:0000313" key="13">
    <source>
        <dbReference type="Proteomes" id="UP000016933"/>
    </source>
</evidence>
<dbReference type="Pfam" id="PF01096">
    <property type="entry name" value="Zn_ribbon_TFIIS"/>
    <property type="match status" value="1"/>
</dbReference>
<dbReference type="OMA" id="DHICTKC"/>
<feature type="binding site" evidence="9">
    <location>
        <position position="10"/>
    </location>
    <ligand>
        <name>Zn(2+)</name>
        <dbReference type="ChEBI" id="CHEBI:29105"/>
        <label>1</label>
    </ligand>
</feature>
<feature type="binding site" evidence="9">
    <location>
        <position position="83"/>
    </location>
    <ligand>
        <name>Zn(2+)</name>
        <dbReference type="ChEBI" id="CHEBI:29105"/>
        <label>2</label>
    </ligand>
</feature>
<dbReference type="InterPro" id="IPR034004">
    <property type="entry name" value="Zn_ribbon_RPA12_C"/>
</dbReference>
<accession>M2YJC0</accession>
<dbReference type="SMART" id="SM00440">
    <property type="entry name" value="ZnF_C2C2"/>
    <property type="match status" value="1"/>
</dbReference>
<gene>
    <name evidence="12" type="ORF">DOTSEDRAFT_139985</name>
</gene>
<keyword evidence="5 9" id="KW-0862">Zinc</keyword>
<evidence type="ECO:0000256" key="10">
    <source>
        <dbReference type="PIRSR" id="PIRSR005586-2"/>
    </source>
</evidence>
<dbReference type="GO" id="GO:0005736">
    <property type="term" value="C:RNA polymerase I complex"/>
    <property type="evidence" value="ECO:0007669"/>
    <property type="project" value="TreeGrafter"/>
</dbReference>
<dbReference type="Gene3D" id="2.20.25.10">
    <property type="match status" value="1"/>
</dbReference>
<dbReference type="PANTHER" id="PTHR11239">
    <property type="entry name" value="DNA-DIRECTED RNA POLYMERASE"/>
    <property type="match status" value="1"/>
</dbReference>
<keyword evidence="6 8" id="KW-0804">Transcription</keyword>
<dbReference type="SUPFAM" id="SSF57783">
    <property type="entry name" value="Zinc beta-ribbon"/>
    <property type="match status" value="1"/>
</dbReference>
<sequence length="122" mass="13671">MALCGTLCFCTDCGDLLPRARPSQRTINCDVCGTSNENKWPHKTTSVSKPSAFPSQLRQRLQAGLQEVSSTDKQQGKVIQQACEKCSALELRYFELQLRSADEGTTLLYHCLQCGHRFKEDN</sequence>
<feature type="binding site" evidence="9">
    <location>
        <position position="29"/>
    </location>
    <ligand>
        <name>Zn(2+)</name>
        <dbReference type="ChEBI" id="CHEBI:29105"/>
        <label>1</label>
    </ligand>
</feature>
<dbReference type="GO" id="GO:0006363">
    <property type="term" value="P:termination of RNA polymerase I transcription"/>
    <property type="evidence" value="ECO:0007669"/>
    <property type="project" value="TreeGrafter"/>
</dbReference>
<dbReference type="GO" id="GO:0008270">
    <property type="term" value="F:zinc ion binding"/>
    <property type="evidence" value="ECO:0007669"/>
    <property type="project" value="UniProtKB-KW"/>
</dbReference>
<dbReference type="InterPro" id="IPR012164">
    <property type="entry name" value="Rpa12/Rpb9/Rpc10/TFS"/>
</dbReference>
<dbReference type="PANTHER" id="PTHR11239:SF14">
    <property type="entry name" value="DNA-DIRECTED RNA POLYMERASE I SUBUNIT RPA12"/>
    <property type="match status" value="1"/>
</dbReference>
<dbReference type="PIRSF" id="PIRSF005586">
    <property type="entry name" value="RNApol_RpoM"/>
    <property type="match status" value="1"/>
</dbReference>
<keyword evidence="13" id="KW-1185">Reference proteome</keyword>
<dbReference type="InterPro" id="IPR019761">
    <property type="entry name" value="DNA-dir_RNA_pol-M_15_CS"/>
</dbReference>
<dbReference type="InterPro" id="IPR001222">
    <property type="entry name" value="Znf_TFIIS"/>
</dbReference>